<organism evidence="2 4">
    <name type="scientific">Lichtheimia corymbifera JMRC:FSU:9682</name>
    <dbReference type="NCBI Taxonomy" id="1263082"/>
    <lineage>
        <taxon>Eukaryota</taxon>
        <taxon>Fungi</taxon>
        <taxon>Fungi incertae sedis</taxon>
        <taxon>Mucoromycota</taxon>
        <taxon>Mucoromycotina</taxon>
        <taxon>Mucoromycetes</taxon>
        <taxon>Mucorales</taxon>
        <taxon>Lichtheimiaceae</taxon>
        <taxon>Lichtheimia</taxon>
    </lineage>
</organism>
<dbReference type="Proteomes" id="UP000027586">
    <property type="component" value="Unassembled WGS sequence"/>
</dbReference>
<dbReference type="SUPFAM" id="SSF56808">
    <property type="entry name" value="Ribosomal protein L1"/>
    <property type="match status" value="1"/>
</dbReference>
<dbReference type="GO" id="GO:0005840">
    <property type="term" value="C:ribosome"/>
    <property type="evidence" value="ECO:0007669"/>
    <property type="project" value="UniProtKB-KW"/>
</dbReference>
<evidence type="ECO:0000313" key="3">
    <source>
        <dbReference type="EMBL" id="CDH60281.1"/>
    </source>
</evidence>
<sequence length="245" mass="28244">MIQINENKTKKAFRSLFNHEKRKNSDQVNTVWLMIATKDPVNVVKSAPRAIPLKHSLQKPGSLRCLFTKDPQDTFKDLLISKNIKGVHQVIGISKLKKRYGSRDKMAALFSEYDTFLTDRRITHLLPKVLGKEFYKKRKEPMMVDFRAPDLQKEIIRALKSTYMHFDHGSYYGIKIATTALNESQAFDNVMTGLPEIIKGVPGGLDNIRSLQIKTAESISFTIYENSNQPDDEEEEEEEEEEEDY</sequence>
<dbReference type="VEuPathDB" id="FungiDB:LCOR_03843.1"/>
<dbReference type="AlphaFoldDB" id="A0A068RQA7"/>
<feature type="compositionally biased region" description="Acidic residues" evidence="1">
    <location>
        <begin position="230"/>
        <end position="245"/>
    </location>
</feature>
<keyword evidence="4" id="KW-1185">Reference proteome</keyword>
<keyword evidence="2" id="KW-0689">Ribosomal protein</keyword>
<dbReference type="VEuPathDB" id="FungiDB:LCOR_11068.1"/>
<proteinExistence type="predicted"/>
<gene>
    <name evidence="2" type="ORF">LCOR_03843.1</name>
    <name evidence="3" type="ORF">LCOR_11068.1</name>
</gene>
<feature type="region of interest" description="Disordered" evidence="1">
    <location>
        <begin position="223"/>
        <end position="245"/>
    </location>
</feature>
<dbReference type="Gene3D" id="3.40.50.790">
    <property type="match status" value="1"/>
</dbReference>
<reference evidence="2 4" key="1">
    <citation type="submission" date="2013-08" db="EMBL/GenBank/DDBJ databases">
        <title>Gene expansion shapes genome architecture in the human pathogen Lichtheimia corymbifera: an evolutionary genomics analysis in the ancient terrestrial Mucorales (Mucoromycotina).</title>
        <authorList>
            <person name="Schwartze V.U."/>
            <person name="Winter S."/>
            <person name="Shelest E."/>
            <person name="Marcet-Houben M."/>
            <person name="Horn F."/>
            <person name="Wehner S."/>
            <person name="Hoffmann K."/>
            <person name="Riege K."/>
            <person name="Sammeth M."/>
            <person name="Nowrousian M."/>
            <person name="Valiante V."/>
            <person name="Linde J."/>
            <person name="Jacobsen I.D."/>
            <person name="Marz M."/>
            <person name="Brakhage A.A."/>
            <person name="Gabaldon T."/>
            <person name="Bocker S."/>
            <person name="Voigt K."/>
        </authorList>
    </citation>
    <scope>NUCLEOTIDE SEQUENCE [LARGE SCALE GENOMIC DNA]</scope>
    <source>
        <strain evidence="2">FSU 9682</strain>
        <strain evidence="4">JMRC:FSU:9682</strain>
    </source>
</reference>
<dbReference type="EMBL" id="CBTN010000012">
    <property type="protein sequence ID" value="CDH52363.1"/>
    <property type="molecule type" value="Genomic_DNA"/>
</dbReference>
<dbReference type="InterPro" id="IPR023674">
    <property type="entry name" value="Ribosomal_uL1-like"/>
</dbReference>
<dbReference type="InterPro" id="IPR016095">
    <property type="entry name" value="Ribosomal_uL1_3-a/b-sand"/>
</dbReference>
<accession>A0A068RQA7</accession>
<evidence type="ECO:0000256" key="1">
    <source>
        <dbReference type="SAM" id="MobiDB-lite"/>
    </source>
</evidence>
<name>A0A068RQA7_9FUNG</name>
<dbReference type="Pfam" id="PF00687">
    <property type="entry name" value="Ribosomal_L1"/>
    <property type="match status" value="1"/>
</dbReference>
<keyword evidence="2" id="KW-0687">Ribonucleoprotein</keyword>
<dbReference type="CDD" id="cd00403">
    <property type="entry name" value="Ribosomal_L1"/>
    <property type="match status" value="1"/>
</dbReference>
<protein>
    <submittedName>
        <fullName evidence="2">Ribosomal protein l1</fullName>
    </submittedName>
</protein>
<dbReference type="InterPro" id="IPR028364">
    <property type="entry name" value="Ribosomal_uL1/biogenesis"/>
</dbReference>
<dbReference type="EMBL" id="CBTN010000088">
    <property type="protein sequence ID" value="CDH60281.1"/>
    <property type="molecule type" value="Genomic_DNA"/>
</dbReference>
<dbReference type="STRING" id="1263082.A0A068RQA7"/>
<evidence type="ECO:0000313" key="4">
    <source>
        <dbReference type="Proteomes" id="UP000027586"/>
    </source>
</evidence>
<dbReference type="OrthoDB" id="10251727at2759"/>
<comment type="caution">
    <text evidence="2">The sequence shown here is derived from an EMBL/GenBank/DDBJ whole genome shotgun (WGS) entry which is preliminary data.</text>
</comment>
<evidence type="ECO:0000313" key="2">
    <source>
        <dbReference type="EMBL" id="CDH52363.1"/>
    </source>
</evidence>